<dbReference type="PROSITE" id="PS00297">
    <property type="entry name" value="HSP70_1"/>
    <property type="match status" value="1"/>
</dbReference>
<evidence type="ECO:0000313" key="14">
    <source>
        <dbReference type="Proteomes" id="UP001056483"/>
    </source>
</evidence>
<dbReference type="SUPFAM" id="SSF53067">
    <property type="entry name" value="Actin-like ATPase domain"/>
    <property type="match status" value="2"/>
</dbReference>
<dbReference type="NCBIfam" id="TIGR02350">
    <property type="entry name" value="prok_dnaK"/>
    <property type="match status" value="1"/>
</dbReference>
<feature type="region of interest" description="Disordered" evidence="10">
    <location>
        <begin position="600"/>
        <end position="637"/>
    </location>
</feature>
<dbReference type="Gene3D" id="3.90.640.10">
    <property type="entry name" value="Actin, Chain A, domain 4"/>
    <property type="match status" value="1"/>
</dbReference>
<evidence type="ECO:0000313" key="12">
    <source>
        <dbReference type="EMBL" id="URJ27355.1"/>
    </source>
</evidence>
<dbReference type="EMBL" id="CP097750">
    <property type="protein sequence ID" value="URJ24553.1"/>
    <property type="molecule type" value="Genomic_DNA"/>
</dbReference>
<dbReference type="Pfam" id="PF00012">
    <property type="entry name" value="HSP70"/>
    <property type="match status" value="1"/>
</dbReference>
<keyword evidence="6 8" id="KW-0346">Stress response</keyword>
<dbReference type="PANTHER" id="PTHR19375">
    <property type="entry name" value="HEAT SHOCK PROTEIN 70KDA"/>
    <property type="match status" value="1"/>
</dbReference>
<keyword evidence="14" id="KW-1185">Reference proteome</keyword>
<protein>
    <recommendedName>
        <fullName evidence="2 8">Chaperone protein DnaK</fullName>
    </recommendedName>
    <alternativeName>
        <fullName evidence="8">HSP70</fullName>
    </alternativeName>
    <alternativeName>
        <fullName evidence="8">Heat shock 70 kDa protein</fullName>
    </alternativeName>
    <alternativeName>
        <fullName evidence="8">Heat shock protein 70</fullName>
    </alternativeName>
</protein>
<name>A0AAE9L6F5_9ENTR</name>
<dbReference type="SUPFAM" id="SSF100934">
    <property type="entry name" value="Heat shock protein 70kD (HSP70), C-terminal subdomain"/>
    <property type="match status" value="1"/>
</dbReference>
<gene>
    <name evidence="8 12" type="primary">dnaK</name>
    <name evidence="12" type="ORF">M9394_02175</name>
    <name evidence="11" type="ORF">M9404_00225</name>
</gene>
<keyword evidence="7 8" id="KW-0143">Chaperone</keyword>
<reference evidence="12" key="1">
    <citation type="submission" date="2022-05" db="EMBL/GenBank/DDBJ databases">
        <title>Impact of host demography and evolutionary history on endosymbiont molecular evolution: a test in carpenter ants (Genus Camponotus) and their Blochmannia endosymbionts.</title>
        <authorList>
            <person name="Manthey J.D."/>
            <person name="Giron J.C."/>
            <person name="Hruska J.P."/>
        </authorList>
    </citation>
    <scope>NUCLEOTIDE SEQUENCE</scope>
    <source>
        <strain evidence="12">C-049</strain>
        <strain evidence="11">C-050</strain>
    </source>
</reference>
<dbReference type="InterPro" id="IPR013126">
    <property type="entry name" value="Hsp_70_fam"/>
</dbReference>
<dbReference type="AlphaFoldDB" id="A0AAE9L6F5"/>
<dbReference type="InterPro" id="IPR012725">
    <property type="entry name" value="Chaperone_DnaK"/>
</dbReference>
<dbReference type="InterPro" id="IPR029048">
    <property type="entry name" value="HSP70_C_sf"/>
</dbReference>
<dbReference type="FunFam" id="2.60.34.10:FF:000014">
    <property type="entry name" value="Chaperone protein DnaK HSP70"/>
    <property type="match status" value="1"/>
</dbReference>
<dbReference type="SUPFAM" id="SSF100920">
    <property type="entry name" value="Heat shock protein 70kD (HSP70), peptide-binding domain"/>
    <property type="match status" value="1"/>
</dbReference>
<dbReference type="NCBIfam" id="NF001413">
    <property type="entry name" value="PRK00290.1"/>
    <property type="match status" value="1"/>
</dbReference>
<dbReference type="Gene3D" id="3.30.420.40">
    <property type="match status" value="2"/>
</dbReference>
<dbReference type="Proteomes" id="UP001056323">
    <property type="component" value="Chromosome"/>
</dbReference>
<dbReference type="GO" id="GO:0051082">
    <property type="term" value="F:unfolded protein binding"/>
    <property type="evidence" value="ECO:0007669"/>
    <property type="project" value="InterPro"/>
</dbReference>
<dbReference type="CDD" id="cd10234">
    <property type="entry name" value="ASKHA_NBD_HSP70_DnaK-like"/>
    <property type="match status" value="1"/>
</dbReference>
<dbReference type="Proteomes" id="UP001056483">
    <property type="component" value="Chromosome"/>
</dbReference>
<dbReference type="NCBIfam" id="NF003520">
    <property type="entry name" value="PRK05183.1"/>
    <property type="match status" value="1"/>
</dbReference>
<dbReference type="GO" id="GO:0140662">
    <property type="term" value="F:ATP-dependent protein folding chaperone"/>
    <property type="evidence" value="ECO:0007669"/>
    <property type="project" value="InterPro"/>
</dbReference>
<accession>A0AAE9L6F5</accession>
<dbReference type="GO" id="GO:0005524">
    <property type="term" value="F:ATP binding"/>
    <property type="evidence" value="ECO:0007669"/>
    <property type="project" value="UniProtKB-UniRule"/>
</dbReference>
<keyword evidence="3 8" id="KW-0597">Phosphoprotein</keyword>
<evidence type="ECO:0000256" key="10">
    <source>
        <dbReference type="SAM" id="MobiDB-lite"/>
    </source>
</evidence>
<dbReference type="FunFam" id="3.90.640.10:FF:000003">
    <property type="entry name" value="Molecular chaperone DnaK"/>
    <property type="match status" value="1"/>
</dbReference>
<evidence type="ECO:0000256" key="5">
    <source>
        <dbReference type="ARBA" id="ARBA00022840"/>
    </source>
</evidence>
<dbReference type="PROSITE" id="PS00329">
    <property type="entry name" value="HSP70_2"/>
    <property type="match status" value="1"/>
</dbReference>
<evidence type="ECO:0000256" key="8">
    <source>
        <dbReference type="HAMAP-Rule" id="MF_00332"/>
    </source>
</evidence>
<keyword evidence="4 8" id="KW-0547">Nucleotide-binding</keyword>
<dbReference type="InterPro" id="IPR018181">
    <property type="entry name" value="Heat_shock_70_CS"/>
</dbReference>
<evidence type="ECO:0000256" key="4">
    <source>
        <dbReference type="ARBA" id="ARBA00022741"/>
    </source>
</evidence>
<evidence type="ECO:0000313" key="13">
    <source>
        <dbReference type="Proteomes" id="UP001056323"/>
    </source>
</evidence>
<evidence type="ECO:0000256" key="2">
    <source>
        <dbReference type="ARBA" id="ARBA00014415"/>
    </source>
</evidence>
<dbReference type="KEGG" id="bhb:M9394_02175"/>
<comment type="induction">
    <text evidence="8">By stress conditions e.g. heat shock.</text>
</comment>
<organism evidence="12 13">
    <name type="scientific">Candidatus Blochmanniella camponoti</name>
    <dbReference type="NCBI Taxonomy" id="108080"/>
    <lineage>
        <taxon>Bacteria</taxon>
        <taxon>Pseudomonadati</taxon>
        <taxon>Pseudomonadota</taxon>
        <taxon>Gammaproteobacteria</taxon>
        <taxon>Enterobacterales</taxon>
        <taxon>Enterobacteriaceae</taxon>
        <taxon>ant endosymbionts</taxon>
        <taxon>Candidatus Blochmanniella</taxon>
    </lineage>
</organism>
<dbReference type="EMBL" id="CP097751">
    <property type="protein sequence ID" value="URJ27355.1"/>
    <property type="molecule type" value="Genomic_DNA"/>
</dbReference>
<evidence type="ECO:0000256" key="3">
    <source>
        <dbReference type="ARBA" id="ARBA00022553"/>
    </source>
</evidence>
<dbReference type="HAMAP" id="MF_00332">
    <property type="entry name" value="DnaK"/>
    <property type="match status" value="1"/>
</dbReference>
<proteinExistence type="evidence at transcript level"/>
<dbReference type="InterPro" id="IPR043129">
    <property type="entry name" value="ATPase_NBD"/>
</dbReference>
<dbReference type="FunFam" id="1.20.1270.10:FF:000001">
    <property type="entry name" value="Molecular chaperone DnaK"/>
    <property type="match status" value="1"/>
</dbReference>
<evidence type="ECO:0000313" key="11">
    <source>
        <dbReference type="EMBL" id="URJ24553.1"/>
    </source>
</evidence>
<feature type="modified residue" description="Phosphothreonine; by autocatalysis" evidence="8">
    <location>
        <position position="200"/>
    </location>
</feature>
<dbReference type="RefSeq" id="WP_250246996.1">
    <property type="nucleotide sequence ID" value="NZ_CP097749.1"/>
</dbReference>
<dbReference type="Gene3D" id="1.20.1270.10">
    <property type="match status" value="1"/>
</dbReference>
<dbReference type="PROSITE" id="PS01036">
    <property type="entry name" value="HSP70_3"/>
    <property type="match status" value="1"/>
</dbReference>
<comment type="similarity">
    <text evidence="1 8 9">Belongs to the heat shock protein 70 family.</text>
</comment>
<dbReference type="PRINTS" id="PR00301">
    <property type="entry name" value="HEATSHOCK70"/>
</dbReference>
<evidence type="ECO:0000256" key="9">
    <source>
        <dbReference type="RuleBase" id="RU003322"/>
    </source>
</evidence>
<evidence type="ECO:0000256" key="6">
    <source>
        <dbReference type="ARBA" id="ARBA00023016"/>
    </source>
</evidence>
<dbReference type="Gene3D" id="2.60.34.10">
    <property type="entry name" value="Substrate Binding Domain Of DNAk, Chain A, domain 1"/>
    <property type="match status" value="1"/>
</dbReference>
<sequence>MGKIIGIDLGTTNSCVAIIEGNKPRVLENSEGDRTTPSIIAYTQDGEILVGQPAKRQSVTNPKNTLFAIKRLIGRRFQDTEVQRDVNIMPYKIISADNGDAWLDVKGQKMAPPQVSAEILKKMKKTAEDYLGEQISEAVITVPAYFNDAQRQATKDSGRIAGLEVKRIINEPTAAALAYGLDKETRGNRTIAVYDLGGGTFDISIIEIDDVDGEKTFEVLSTNGDTHLGGEDFDSLLINYLADEFKKDQRINLYNDPLAMQRLKEAAEKAKIELSASHQTDVNLPYITADNTGPKHMNIRVTRAKLESLVEDLVNRTMEPLKVALKDANLSVSNINDVILVGGQTRMPLVQKKVSEFFQKEPRRDVNPDEAVAIGAAVQGGVLSGDVKDVLLLDVTPLSLGIETMGGVMTSLIAKNTTIPTKHSQIFSTAEDNQSAVTIHVLQGERKRASDNKSLGQFNLDGIAAAMRGIPQIEVTFDIDADGILHVSAKDKNSGREQKITIKASSGLNEEEINKMVQEAEANAESDRKFEELVQIRNQADHLLHSTKKQLTEVGDNISLDDKSAIEDALKELESVIKNEDKNEIESKIQSVIKVSGKLLEASQKHQEQSKSQSSNSTPDPNGEVVDAEFEEIKNKK</sequence>
<dbReference type="GO" id="GO:0051087">
    <property type="term" value="F:protein-folding chaperone binding"/>
    <property type="evidence" value="ECO:0007669"/>
    <property type="project" value="UniProtKB-ARBA"/>
</dbReference>
<evidence type="ECO:0000256" key="7">
    <source>
        <dbReference type="ARBA" id="ARBA00023186"/>
    </source>
</evidence>
<dbReference type="InterPro" id="IPR029047">
    <property type="entry name" value="HSP70_peptide-bd_sf"/>
</dbReference>
<comment type="function">
    <text evidence="8">Acts as a chaperone.</text>
</comment>
<evidence type="ECO:0000256" key="1">
    <source>
        <dbReference type="ARBA" id="ARBA00007381"/>
    </source>
</evidence>
<keyword evidence="5 8" id="KW-0067">ATP-binding</keyword>
<dbReference type="FunFam" id="3.30.420.40:FF:000004">
    <property type="entry name" value="Molecular chaperone DnaK"/>
    <property type="match status" value="1"/>
</dbReference>